<comment type="caution">
    <text evidence="2">The sequence shown here is derived from an EMBL/GenBank/DDBJ whole genome shotgun (WGS) entry which is preliminary data.</text>
</comment>
<name>A0A2G8T1F2_9BURK</name>
<dbReference type="OrthoDB" id="58809at2"/>
<keyword evidence="1" id="KW-0732">Signal</keyword>
<evidence type="ECO:0008006" key="4">
    <source>
        <dbReference type="Google" id="ProtNLM"/>
    </source>
</evidence>
<feature type="signal peptide" evidence="1">
    <location>
        <begin position="1"/>
        <end position="30"/>
    </location>
</feature>
<reference evidence="2 3" key="1">
    <citation type="submission" date="2017-10" db="EMBL/GenBank/DDBJ databases">
        <title>Massilia psychrophilum sp. nov., a novel purple-pigmented bacterium isolated from Tianshan glacier, Xinjiang Municipality, China.</title>
        <authorList>
            <person name="Wang H."/>
        </authorList>
    </citation>
    <scope>NUCLEOTIDE SEQUENCE [LARGE SCALE GENOMIC DNA]</scope>
    <source>
        <strain evidence="2 3">JCM 30813</strain>
    </source>
</reference>
<proteinExistence type="predicted"/>
<dbReference type="AlphaFoldDB" id="A0A2G8T1F2"/>
<evidence type="ECO:0000256" key="1">
    <source>
        <dbReference type="SAM" id="SignalP"/>
    </source>
</evidence>
<gene>
    <name evidence="2" type="ORF">CR103_10925</name>
</gene>
<dbReference type="EMBL" id="PDOB01000014">
    <property type="protein sequence ID" value="PIL39783.1"/>
    <property type="molecule type" value="Genomic_DNA"/>
</dbReference>
<organism evidence="2 3">
    <name type="scientific">Massilia psychrophila</name>
    <dbReference type="NCBI Taxonomy" id="1603353"/>
    <lineage>
        <taxon>Bacteria</taxon>
        <taxon>Pseudomonadati</taxon>
        <taxon>Pseudomonadota</taxon>
        <taxon>Betaproteobacteria</taxon>
        <taxon>Burkholderiales</taxon>
        <taxon>Oxalobacteraceae</taxon>
        <taxon>Telluria group</taxon>
        <taxon>Massilia</taxon>
    </lineage>
</organism>
<sequence length="326" mass="35606">MARPAHRRIAAAARLLSALAALAVHGALLAAPKNDPTRHQFGVIGNSFIEAGSGGEARLKQAIADESEASLAFVVVTGIKGADEACSDKLYETRRELFDDARRPMIVLPAASDWSECKNRSGRSVAIERLNRLRELFYNEPTSLGTRKLALTRLSASGKFRGYPENAHWQVGDVLYATVNLPANNNHFRPEAGRNSEFEDRMVANRFWLNRLFAMARRDKLEAVVLFSEGDVKALAQPTGLRGFLARSANRQDGFDETRRQIATLAAKFAGKVLLVDSDPAHKKGAPAIEWRANLGHLSLGSRAVEVKVTPGANPPFALKDAADEK</sequence>
<feature type="chain" id="PRO_5013896768" description="Transmembrane protein" evidence="1">
    <location>
        <begin position="31"/>
        <end position="326"/>
    </location>
</feature>
<protein>
    <recommendedName>
        <fullName evidence="4">Transmembrane protein</fullName>
    </recommendedName>
</protein>
<accession>A0A2G8T1F2</accession>
<keyword evidence="3" id="KW-1185">Reference proteome</keyword>
<evidence type="ECO:0000313" key="3">
    <source>
        <dbReference type="Proteomes" id="UP000228593"/>
    </source>
</evidence>
<dbReference type="Proteomes" id="UP000228593">
    <property type="component" value="Unassembled WGS sequence"/>
</dbReference>
<evidence type="ECO:0000313" key="2">
    <source>
        <dbReference type="EMBL" id="PIL39783.1"/>
    </source>
</evidence>